<sequence>MMRSNRCDLCFLDACPLRPRSLIISDNSKTLDAVSSLRFEEQRTSFIASYMDSIKYELGSTKNLPLQCHVRALHA</sequence>
<evidence type="ECO:0000313" key="1">
    <source>
        <dbReference type="EnsemblPlants" id="Bo4g032400.1"/>
    </source>
</evidence>
<organism evidence="1 2">
    <name type="scientific">Brassica oleracea var. oleracea</name>
    <dbReference type="NCBI Taxonomy" id="109376"/>
    <lineage>
        <taxon>Eukaryota</taxon>
        <taxon>Viridiplantae</taxon>
        <taxon>Streptophyta</taxon>
        <taxon>Embryophyta</taxon>
        <taxon>Tracheophyta</taxon>
        <taxon>Spermatophyta</taxon>
        <taxon>Magnoliopsida</taxon>
        <taxon>eudicotyledons</taxon>
        <taxon>Gunneridae</taxon>
        <taxon>Pentapetalae</taxon>
        <taxon>rosids</taxon>
        <taxon>malvids</taxon>
        <taxon>Brassicales</taxon>
        <taxon>Brassicaceae</taxon>
        <taxon>Brassiceae</taxon>
        <taxon>Brassica</taxon>
    </lineage>
</organism>
<accession>A0A0D3BRG5</accession>
<proteinExistence type="predicted"/>
<keyword evidence="2" id="KW-1185">Reference proteome</keyword>
<reference evidence="1" key="2">
    <citation type="submission" date="2015-03" db="UniProtKB">
        <authorList>
            <consortium name="EnsemblPlants"/>
        </authorList>
    </citation>
    <scope>IDENTIFICATION</scope>
</reference>
<name>A0A0D3BRG5_BRAOL</name>
<dbReference type="HOGENOM" id="CLU_2674524_0_0_1"/>
<dbReference type="Gramene" id="Bo4g032400.1">
    <property type="protein sequence ID" value="Bo4g032400.1"/>
    <property type="gene ID" value="Bo4g032400"/>
</dbReference>
<dbReference type="EnsemblPlants" id="Bo4g032400.1">
    <property type="protein sequence ID" value="Bo4g032400.1"/>
    <property type="gene ID" value="Bo4g032400"/>
</dbReference>
<reference evidence="1 2" key="1">
    <citation type="journal article" date="2014" name="Genome Biol.">
        <title>Transcriptome and methylome profiling reveals relics of genome dominance in the mesopolyploid Brassica oleracea.</title>
        <authorList>
            <person name="Parkin I.A."/>
            <person name="Koh C."/>
            <person name="Tang H."/>
            <person name="Robinson S.J."/>
            <person name="Kagale S."/>
            <person name="Clarke W.E."/>
            <person name="Town C.D."/>
            <person name="Nixon J."/>
            <person name="Krishnakumar V."/>
            <person name="Bidwell S.L."/>
            <person name="Denoeud F."/>
            <person name="Belcram H."/>
            <person name="Links M.G."/>
            <person name="Just J."/>
            <person name="Clarke C."/>
            <person name="Bender T."/>
            <person name="Huebert T."/>
            <person name="Mason A.S."/>
            <person name="Pires J.C."/>
            <person name="Barker G."/>
            <person name="Moore J."/>
            <person name="Walley P.G."/>
            <person name="Manoli S."/>
            <person name="Batley J."/>
            <person name="Edwards D."/>
            <person name="Nelson M.N."/>
            <person name="Wang X."/>
            <person name="Paterson A.H."/>
            <person name="King G."/>
            <person name="Bancroft I."/>
            <person name="Chalhoub B."/>
            <person name="Sharpe A.G."/>
        </authorList>
    </citation>
    <scope>NUCLEOTIDE SEQUENCE</scope>
    <source>
        <strain evidence="1 2">cv. TO1000</strain>
    </source>
</reference>
<dbReference type="Proteomes" id="UP000032141">
    <property type="component" value="Chromosome C4"/>
</dbReference>
<evidence type="ECO:0000313" key="2">
    <source>
        <dbReference type="Proteomes" id="UP000032141"/>
    </source>
</evidence>
<dbReference type="AlphaFoldDB" id="A0A0D3BRG5"/>
<protein>
    <submittedName>
        <fullName evidence="1">Uncharacterized protein</fullName>
    </submittedName>
</protein>